<accession>A0ABX2EKP8</accession>
<dbReference type="PROSITE" id="PS00409">
    <property type="entry name" value="PROKAR_NTER_METHYL"/>
    <property type="match status" value="1"/>
</dbReference>
<dbReference type="NCBIfam" id="TIGR02532">
    <property type="entry name" value="IV_pilin_GFxxxE"/>
    <property type="match status" value="1"/>
</dbReference>
<reference evidence="1 2" key="1">
    <citation type="submission" date="2020-05" db="EMBL/GenBank/DDBJ databases">
        <title>Aquincola sp. isolate from soil.</title>
        <authorList>
            <person name="Han J."/>
            <person name="Kim D.-U."/>
        </authorList>
    </citation>
    <scope>NUCLEOTIDE SEQUENCE [LARGE SCALE GENOMIC DNA]</scope>
    <source>
        <strain evidence="1 2">S2</strain>
    </source>
</reference>
<dbReference type="Proteomes" id="UP000737171">
    <property type="component" value="Unassembled WGS sequence"/>
</dbReference>
<name>A0ABX2EKP8_9BURK</name>
<dbReference type="Pfam" id="PF07963">
    <property type="entry name" value="N_methyl"/>
    <property type="match status" value="1"/>
</dbReference>
<dbReference type="EMBL" id="JABRWJ010000005">
    <property type="protein sequence ID" value="NRF69146.1"/>
    <property type="molecule type" value="Genomic_DNA"/>
</dbReference>
<dbReference type="InterPro" id="IPR045584">
    <property type="entry name" value="Pilin-like"/>
</dbReference>
<sequence length="156" mass="17432">MTVRGFTLIELLVTLAILAVLASMVVPLAQVQVQRSKEHELRIALREIRHALDAHKRAVDEGRISRPPGASGYPASLDVLVEGVLDQRDPAGRRIYFLRRIPRNPFASDITIADADTWARRAYSSEPDDPREGDDVYDVFAPGKLIGLNGVQYSRW</sequence>
<dbReference type="RefSeq" id="WP_173125500.1">
    <property type="nucleotide sequence ID" value="NZ_JABRWJ010000005.1"/>
</dbReference>
<evidence type="ECO:0000313" key="1">
    <source>
        <dbReference type="EMBL" id="NRF69146.1"/>
    </source>
</evidence>
<comment type="caution">
    <text evidence="1">The sequence shown here is derived from an EMBL/GenBank/DDBJ whole genome shotgun (WGS) entry which is preliminary data.</text>
</comment>
<evidence type="ECO:0000313" key="2">
    <source>
        <dbReference type="Proteomes" id="UP000737171"/>
    </source>
</evidence>
<dbReference type="SUPFAM" id="SSF54523">
    <property type="entry name" value="Pili subunits"/>
    <property type="match status" value="1"/>
</dbReference>
<organism evidence="1 2">
    <name type="scientific">Pseudaquabacterium terrae</name>
    <dbReference type="NCBI Taxonomy" id="2732868"/>
    <lineage>
        <taxon>Bacteria</taxon>
        <taxon>Pseudomonadati</taxon>
        <taxon>Pseudomonadota</taxon>
        <taxon>Betaproteobacteria</taxon>
        <taxon>Burkholderiales</taxon>
        <taxon>Sphaerotilaceae</taxon>
        <taxon>Pseudaquabacterium</taxon>
    </lineage>
</organism>
<proteinExistence type="predicted"/>
<dbReference type="InterPro" id="IPR012902">
    <property type="entry name" value="N_methyl_site"/>
</dbReference>
<keyword evidence="2" id="KW-1185">Reference proteome</keyword>
<protein>
    <submittedName>
        <fullName evidence="1">Type II secretion system protein</fullName>
    </submittedName>
</protein>
<dbReference type="Gene3D" id="3.30.700.10">
    <property type="entry name" value="Glycoprotein, Type 4 Pilin"/>
    <property type="match status" value="1"/>
</dbReference>
<gene>
    <name evidence="1" type="ORF">HLB44_19300</name>
</gene>